<keyword evidence="2" id="KW-1185">Reference proteome</keyword>
<name>A0ABZ1ZAZ4_STRAQ</name>
<accession>A0ABZ1ZAZ4</accession>
<reference evidence="1" key="1">
    <citation type="submission" date="2022-10" db="EMBL/GenBank/DDBJ databases">
        <title>The complete genomes of actinobacterial strains from the NBC collection.</title>
        <authorList>
            <person name="Joergensen T.S."/>
            <person name="Alvarez Arevalo M."/>
            <person name="Sterndorff E.B."/>
            <person name="Faurdal D."/>
            <person name="Vuksanovic O."/>
            <person name="Mourched A.-S."/>
            <person name="Charusanti P."/>
            <person name="Shaw S."/>
            <person name="Blin K."/>
            <person name="Weber T."/>
        </authorList>
    </citation>
    <scope>NUCLEOTIDE SEQUENCE</scope>
    <source>
        <strain evidence="1">NBC_01436</strain>
    </source>
</reference>
<sequence>MMFVGLGLSAACAVGAVLTAVSLVAMIAESRLTYDVAGALEQVGAPPATGP</sequence>
<protein>
    <submittedName>
        <fullName evidence="1">Uncharacterized protein</fullName>
    </submittedName>
</protein>
<dbReference type="Proteomes" id="UP001431926">
    <property type="component" value="Chromosome"/>
</dbReference>
<evidence type="ECO:0000313" key="2">
    <source>
        <dbReference type="Proteomes" id="UP001431926"/>
    </source>
</evidence>
<dbReference type="RefSeq" id="WP_329353828.1">
    <property type="nucleotide sequence ID" value="NZ_CP109490.1"/>
</dbReference>
<proteinExistence type="predicted"/>
<gene>
    <name evidence="1" type="ORF">OG367_00320</name>
</gene>
<organism evidence="1 2">
    <name type="scientific">Streptomyces anulatus</name>
    <name type="common">Streptomyces chrysomallus</name>
    <dbReference type="NCBI Taxonomy" id="1892"/>
    <lineage>
        <taxon>Bacteria</taxon>
        <taxon>Bacillati</taxon>
        <taxon>Actinomycetota</taxon>
        <taxon>Actinomycetes</taxon>
        <taxon>Kitasatosporales</taxon>
        <taxon>Streptomycetaceae</taxon>
        <taxon>Streptomyces</taxon>
    </lineage>
</organism>
<evidence type="ECO:0000313" key="1">
    <source>
        <dbReference type="EMBL" id="WUX34763.1"/>
    </source>
</evidence>
<dbReference type="EMBL" id="CP109491">
    <property type="protein sequence ID" value="WUX34763.1"/>
    <property type="molecule type" value="Genomic_DNA"/>
</dbReference>